<evidence type="ECO:0000259" key="8">
    <source>
        <dbReference type="PROSITE" id="PS50253"/>
    </source>
</evidence>
<evidence type="ECO:0000256" key="5">
    <source>
        <dbReference type="ARBA" id="ARBA00023136"/>
    </source>
</evidence>
<comment type="subcellular location">
    <subcellularLocation>
        <location evidence="6">Cell membrane</location>
        <topology evidence="6">Multi-pass membrane protein</topology>
    </subcellularLocation>
    <subcellularLocation>
        <location evidence="1">Membrane</location>
        <topology evidence="1">Multi-pass membrane protein</topology>
    </subcellularLocation>
</comment>
<dbReference type="InterPro" id="IPR035973">
    <property type="entry name" value="Cyt_c_oxidase_su3-like_sf"/>
</dbReference>
<keyword evidence="4 7" id="KW-1133">Transmembrane helix</keyword>
<dbReference type="KEGG" id="ccah:DWG20_15075"/>
<dbReference type="PANTHER" id="PTHR11403:SF10">
    <property type="entry name" value="CYTOCHROME C OXIDASE"/>
    <property type="match status" value="1"/>
</dbReference>
<sequence>MMETSMRTSGRGRLGRACRESTPESVALSVFIGVVGVLFSLLIVAYAMRMRTGDWRTLPVPWQLGLSTAMLILSSASLQWASVAARRGERKSLNKALLATAVFAVAFLASQLWVWQRLVEFGYLASANPANGFFYLITGLHGLHLAGGLVALGRAVAHSRLSGAAARVQASIALCARYWHFLLALWLVLYAALSFLTPAIVAFICGAS</sequence>
<dbReference type="SUPFAM" id="SSF81452">
    <property type="entry name" value="Cytochrome c oxidase subunit III-like"/>
    <property type="match status" value="1"/>
</dbReference>
<feature type="transmembrane region" description="Helical" evidence="7">
    <location>
        <begin position="178"/>
        <end position="204"/>
    </location>
</feature>
<feature type="transmembrane region" description="Helical" evidence="7">
    <location>
        <begin position="60"/>
        <end position="81"/>
    </location>
</feature>
<evidence type="ECO:0000256" key="2">
    <source>
        <dbReference type="ARBA" id="ARBA00010581"/>
    </source>
</evidence>
<evidence type="ECO:0000256" key="1">
    <source>
        <dbReference type="ARBA" id="ARBA00004141"/>
    </source>
</evidence>
<keyword evidence="5 7" id="KW-0472">Membrane</keyword>
<evidence type="ECO:0000256" key="3">
    <source>
        <dbReference type="ARBA" id="ARBA00022692"/>
    </source>
</evidence>
<dbReference type="OrthoDB" id="9808200at2"/>
<dbReference type="GO" id="GO:0004129">
    <property type="term" value="F:cytochrome-c oxidase activity"/>
    <property type="evidence" value="ECO:0007669"/>
    <property type="project" value="InterPro"/>
</dbReference>
<dbReference type="PROSITE" id="PS50253">
    <property type="entry name" value="COX3"/>
    <property type="match status" value="1"/>
</dbReference>
<dbReference type="GO" id="GO:0019646">
    <property type="term" value="P:aerobic electron transport chain"/>
    <property type="evidence" value="ECO:0007669"/>
    <property type="project" value="InterPro"/>
</dbReference>
<evidence type="ECO:0000256" key="6">
    <source>
        <dbReference type="RuleBase" id="RU003376"/>
    </source>
</evidence>
<evidence type="ECO:0000256" key="4">
    <source>
        <dbReference type="ARBA" id="ARBA00022989"/>
    </source>
</evidence>
<reference evidence="9 10" key="1">
    <citation type="submission" date="2018-07" db="EMBL/GenBank/DDBJ databases">
        <title>Crenobacter cavernae sp. nov., isolated from a karst cave.</title>
        <authorList>
            <person name="Zhu H."/>
        </authorList>
    </citation>
    <scope>NUCLEOTIDE SEQUENCE [LARGE SCALE GENOMIC DNA]</scope>
    <source>
        <strain evidence="9 10">K1W11S-77</strain>
    </source>
</reference>
<evidence type="ECO:0000313" key="10">
    <source>
        <dbReference type="Proteomes" id="UP000254537"/>
    </source>
</evidence>
<feature type="transmembrane region" description="Helical" evidence="7">
    <location>
        <begin position="133"/>
        <end position="157"/>
    </location>
</feature>
<dbReference type="InterPro" id="IPR000298">
    <property type="entry name" value="Cyt_c_oxidase-like_su3"/>
</dbReference>
<comment type="similarity">
    <text evidence="2 6">Belongs to the cytochrome c oxidase subunit 3 family.</text>
</comment>
<keyword evidence="3 6" id="KW-0812">Transmembrane</keyword>
<accession>A0A345Y9N4</accession>
<dbReference type="InterPro" id="IPR024791">
    <property type="entry name" value="Cyt_c/ubiquinol_Oxase_su3"/>
</dbReference>
<feature type="transmembrane region" description="Helical" evidence="7">
    <location>
        <begin position="93"/>
        <end position="113"/>
    </location>
</feature>
<proteinExistence type="inferred from homology"/>
<gene>
    <name evidence="9" type="ORF">DWG20_15075</name>
</gene>
<dbReference type="Proteomes" id="UP000254537">
    <property type="component" value="Chromosome"/>
</dbReference>
<protein>
    <submittedName>
        <fullName evidence="9">Cytochrome oxidase subunit III</fullName>
    </submittedName>
</protein>
<evidence type="ECO:0000313" key="9">
    <source>
        <dbReference type="EMBL" id="AXK40636.1"/>
    </source>
</evidence>
<dbReference type="InterPro" id="IPR013833">
    <property type="entry name" value="Cyt_c_oxidase_su3_a-hlx"/>
</dbReference>
<feature type="transmembrane region" description="Helical" evidence="7">
    <location>
        <begin position="26"/>
        <end position="48"/>
    </location>
</feature>
<evidence type="ECO:0000256" key="7">
    <source>
        <dbReference type="SAM" id="Phobius"/>
    </source>
</evidence>
<dbReference type="EMBL" id="CP031337">
    <property type="protein sequence ID" value="AXK40636.1"/>
    <property type="molecule type" value="Genomic_DNA"/>
</dbReference>
<dbReference type="PANTHER" id="PTHR11403">
    <property type="entry name" value="CYTOCHROME C OXIDASE SUBUNIT III"/>
    <property type="match status" value="1"/>
</dbReference>
<organism evidence="9 10">
    <name type="scientific">Crenobacter cavernae</name>
    <dbReference type="NCBI Taxonomy" id="2290923"/>
    <lineage>
        <taxon>Bacteria</taxon>
        <taxon>Pseudomonadati</taxon>
        <taxon>Pseudomonadota</taxon>
        <taxon>Betaproteobacteria</taxon>
        <taxon>Neisseriales</taxon>
        <taxon>Neisseriaceae</taxon>
        <taxon>Crenobacter</taxon>
    </lineage>
</organism>
<dbReference type="GO" id="GO:0005886">
    <property type="term" value="C:plasma membrane"/>
    <property type="evidence" value="ECO:0007669"/>
    <property type="project" value="UniProtKB-SubCell"/>
</dbReference>
<dbReference type="CDD" id="cd02865">
    <property type="entry name" value="Heme_Cu_Oxidase_III_2"/>
    <property type="match status" value="1"/>
</dbReference>
<dbReference type="Gene3D" id="1.20.120.80">
    <property type="entry name" value="Cytochrome c oxidase, subunit III, four-helix bundle"/>
    <property type="match status" value="1"/>
</dbReference>
<dbReference type="AlphaFoldDB" id="A0A345Y9N4"/>
<feature type="domain" description="Heme-copper oxidase subunit III family profile" evidence="8">
    <location>
        <begin position="1"/>
        <end position="198"/>
    </location>
</feature>
<name>A0A345Y9N4_9NEIS</name>
<dbReference type="Pfam" id="PF00510">
    <property type="entry name" value="COX3"/>
    <property type="match status" value="1"/>
</dbReference>